<dbReference type="GO" id="GO:0046872">
    <property type="term" value="F:metal ion binding"/>
    <property type="evidence" value="ECO:0007669"/>
    <property type="project" value="UniProtKB-KW"/>
</dbReference>
<evidence type="ECO:0000259" key="7">
    <source>
        <dbReference type="Pfam" id="PF04389"/>
    </source>
</evidence>
<proteinExistence type="predicted"/>
<dbReference type="RefSeq" id="WP_129878234.1">
    <property type="nucleotide sequence ID" value="NZ_SEWG01000011.1"/>
</dbReference>
<dbReference type="GO" id="GO:0008235">
    <property type="term" value="F:metalloexopeptidase activity"/>
    <property type="evidence" value="ECO:0007669"/>
    <property type="project" value="InterPro"/>
</dbReference>
<keyword evidence="5 8" id="KW-0378">Hydrolase</keyword>
<dbReference type="Gene3D" id="3.50.30.30">
    <property type="match status" value="1"/>
</dbReference>
<organism evidence="8 9">
    <name type="scientific">Mucilaginibacter terrigena</name>
    <dbReference type="NCBI Taxonomy" id="2492395"/>
    <lineage>
        <taxon>Bacteria</taxon>
        <taxon>Pseudomonadati</taxon>
        <taxon>Bacteroidota</taxon>
        <taxon>Sphingobacteriia</taxon>
        <taxon>Sphingobacteriales</taxon>
        <taxon>Sphingobacteriaceae</taxon>
        <taxon>Mucilaginibacter</taxon>
    </lineage>
</organism>
<dbReference type="InterPro" id="IPR045175">
    <property type="entry name" value="M28_fam"/>
</dbReference>
<dbReference type="Pfam" id="PF04389">
    <property type="entry name" value="Peptidase_M28"/>
    <property type="match status" value="1"/>
</dbReference>
<keyword evidence="3" id="KW-0479">Metal-binding</keyword>
<feature type="domain" description="Peptidase M28" evidence="7">
    <location>
        <begin position="298"/>
        <end position="517"/>
    </location>
</feature>
<evidence type="ECO:0000313" key="8">
    <source>
        <dbReference type="EMBL" id="RYU85894.1"/>
    </source>
</evidence>
<evidence type="ECO:0000256" key="6">
    <source>
        <dbReference type="ARBA" id="ARBA00022833"/>
    </source>
</evidence>
<accession>A0A4Q5LGL8</accession>
<reference evidence="8 9" key="1">
    <citation type="submission" date="2019-02" db="EMBL/GenBank/DDBJ databases">
        <title>Bacterial novel species Mucilaginibacter sp. 17JY9-4 isolated from soil.</title>
        <authorList>
            <person name="Jung H.-Y."/>
        </authorList>
    </citation>
    <scope>NUCLEOTIDE SEQUENCE [LARGE SCALE GENOMIC DNA]</scope>
    <source>
        <strain evidence="8 9">17JY9-4</strain>
    </source>
</reference>
<dbReference type="InterPro" id="IPR046450">
    <property type="entry name" value="PA_dom_sf"/>
</dbReference>
<dbReference type="SUPFAM" id="SSF53187">
    <property type="entry name" value="Zn-dependent exopeptidases"/>
    <property type="match status" value="1"/>
</dbReference>
<dbReference type="GO" id="GO:0006508">
    <property type="term" value="P:proteolysis"/>
    <property type="evidence" value="ECO:0007669"/>
    <property type="project" value="UniProtKB-KW"/>
</dbReference>
<dbReference type="PANTHER" id="PTHR12147">
    <property type="entry name" value="METALLOPEPTIDASE M28 FAMILY MEMBER"/>
    <property type="match status" value="1"/>
</dbReference>
<dbReference type="Proteomes" id="UP000293331">
    <property type="component" value="Unassembled WGS sequence"/>
</dbReference>
<dbReference type="SUPFAM" id="SSF52025">
    <property type="entry name" value="PA domain"/>
    <property type="match status" value="1"/>
</dbReference>
<dbReference type="PROSITE" id="PS51257">
    <property type="entry name" value="PROKAR_LIPOPROTEIN"/>
    <property type="match status" value="1"/>
</dbReference>
<dbReference type="InterPro" id="IPR007484">
    <property type="entry name" value="Peptidase_M28"/>
</dbReference>
<evidence type="ECO:0000256" key="4">
    <source>
        <dbReference type="ARBA" id="ARBA00022729"/>
    </source>
</evidence>
<dbReference type="EMBL" id="SEWG01000011">
    <property type="protein sequence ID" value="RYU85894.1"/>
    <property type="molecule type" value="Genomic_DNA"/>
</dbReference>
<evidence type="ECO:0000256" key="2">
    <source>
        <dbReference type="ARBA" id="ARBA00022670"/>
    </source>
</evidence>
<dbReference type="Gene3D" id="3.40.630.10">
    <property type="entry name" value="Zn peptidases"/>
    <property type="match status" value="1"/>
</dbReference>
<name>A0A4Q5LGL8_9SPHI</name>
<evidence type="ECO:0000313" key="9">
    <source>
        <dbReference type="Proteomes" id="UP000293331"/>
    </source>
</evidence>
<evidence type="ECO:0000256" key="1">
    <source>
        <dbReference type="ARBA" id="ARBA00022438"/>
    </source>
</evidence>
<dbReference type="AlphaFoldDB" id="A0A4Q5LGL8"/>
<keyword evidence="6" id="KW-0862">Zinc</keyword>
<keyword evidence="1" id="KW-0031">Aminopeptidase</keyword>
<dbReference type="OrthoDB" id="9764939at2"/>
<protein>
    <submittedName>
        <fullName evidence="8">M20/M25/M40 family metallo-hydrolase</fullName>
    </submittedName>
</protein>
<evidence type="ECO:0000256" key="5">
    <source>
        <dbReference type="ARBA" id="ARBA00022801"/>
    </source>
</evidence>
<dbReference type="PANTHER" id="PTHR12147:SF56">
    <property type="entry name" value="AMINOPEPTIDASE YDR415C-RELATED"/>
    <property type="match status" value="1"/>
</dbReference>
<sequence>MKLNFISFLVVAAFLAGCTGTEKKTTIATTPDTGMAADIRQHIAVLANDSLLGRKPFTKGEDKTIAYIAGEFKKLGLEPGNKGSYFQEVPLVEITSASQDMTINGAATVALKPGVDFVAATRREVDTLSLKNSPLIFAGFGVVAPEYGWNDYKGIDVKGKTVIVLVNDPGFKAGEKLFKGDTMSYYGRWTYKYEEAARQGAAGVIIVHQTEPASYGWQVIQNSFTGAKLYLQQADKHMNRCQVEGWMSEEAATKLLSSAGITGDIRAYARKKDFKAVPLNSYVSLSLKNTLKYSKSHNVIATLKGTARPDETILYTAHWDHFGIGKPDAKGDSIYNGAVDNASGVAAVLAVAKKFMQQKDKPKRSIVFLAVTAEEQGLLGSEYYATHPVYPLDKTVANLNIDALSDFGETSNFSITGKGQNDLDDYVIALTKPKGWDVVGDETPGSGSYYRSDHFNFAKVGVPALDLHNGAKSIQRGEAFGKEKAKEYNEQHYHQPSDEYSEAMDTKGMAQTANLMYQLGVKLSNETTFPGWKKGSEFRAIREKMRPSPIED</sequence>
<gene>
    <name evidence="8" type="ORF">EWM62_18835</name>
</gene>
<keyword evidence="4" id="KW-0732">Signal</keyword>
<dbReference type="FunFam" id="3.40.630.10:FF:000088">
    <property type="entry name" value="Peptidase M20"/>
    <property type="match status" value="1"/>
</dbReference>
<keyword evidence="9" id="KW-1185">Reference proteome</keyword>
<evidence type="ECO:0000256" key="3">
    <source>
        <dbReference type="ARBA" id="ARBA00022723"/>
    </source>
</evidence>
<comment type="caution">
    <text evidence="8">The sequence shown here is derived from an EMBL/GenBank/DDBJ whole genome shotgun (WGS) entry which is preliminary data.</text>
</comment>
<dbReference type="GO" id="GO:0004177">
    <property type="term" value="F:aminopeptidase activity"/>
    <property type="evidence" value="ECO:0007669"/>
    <property type="project" value="UniProtKB-KW"/>
</dbReference>
<keyword evidence="2" id="KW-0645">Protease</keyword>
<dbReference type="CDD" id="cd04821">
    <property type="entry name" value="PA_M28_1_2"/>
    <property type="match status" value="1"/>
</dbReference>